<reference evidence="2" key="2">
    <citation type="submission" date="2020-09" db="EMBL/GenBank/DDBJ databases">
        <authorList>
            <person name="Sun Q."/>
            <person name="Kim S."/>
        </authorList>
    </citation>
    <scope>NUCLEOTIDE SEQUENCE</scope>
    <source>
        <strain evidence="2">KCTC 12711</strain>
    </source>
</reference>
<name>A0A918RVZ2_9GAMM</name>
<feature type="transmembrane region" description="Helical" evidence="1">
    <location>
        <begin position="5"/>
        <end position="24"/>
    </location>
</feature>
<dbReference type="RefSeq" id="WP_189401398.1">
    <property type="nucleotide sequence ID" value="NZ_BMXA01000004.1"/>
</dbReference>
<dbReference type="Proteomes" id="UP000614811">
    <property type="component" value="Unassembled WGS sequence"/>
</dbReference>
<proteinExistence type="predicted"/>
<organism evidence="2 3">
    <name type="scientific">Arenicella chitinivorans</name>
    <dbReference type="NCBI Taxonomy" id="1329800"/>
    <lineage>
        <taxon>Bacteria</taxon>
        <taxon>Pseudomonadati</taxon>
        <taxon>Pseudomonadota</taxon>
        <taxon>Gammaproteobacteria</taxon>
        <taxon>Arenicellales</taxon>
        <taxon>Arenicellaceae</taxon>
        <taxon>Arenicella</taxon>
    </lineage>
</organism>
<keyword evidence="1" id="KW-0812">Transmembrane</keyword>
<reference evidence="2" key="1">
    <citation type="journal article" date="2014" name="Int. J. Syst. Evol. Microbiol.">
        <title>Complete genome sequence of Corynebacterium casei LMG S-19264T (=DSM 44701T), isolated from a smear-ripened cheese.</title>
        <authorList>
            <consortium name="US DOE Joint Genome Institute (JGI-PGF)"/>
            <person name="Walter F."/>
            <person name="Albersmeier A."/>
            <person name="Kalinowski J."/>
            <person name="Ruckert C."/>
        </authorList>
    </citation>
    <scope>NUCLEOTIDE SEQUENCE</scope>
    <source>
        <strain evidence="2">KCTC 12711</strain>
    </source>
</reference>
<accession>A0A918RVZ2</accession>
<dbReference type="AlphaFoldDB" id="A0A918RVZ2"/>
<feature type="transmembrane region" description="Helical" evidence="1">
    <location>
        <begin position="30"/>
        <end position="47"/>
    </location>
</feature>
<evidence type="ECO:0000256" key="1">
    <source>
        <dbReference type="SAM" id="Phobius"/>
    </source>
</evidence>
<evidence type="ECO:0000313" key="2">
    <source>
        <dbReference type="EMBL" id="GHA13272.1"/>
    </source>
</evidence>
<keyword evidence="1" id="KW-0472">Membrane</keyword>
<evidence type="ECO:0000313" key="3">
    <source>
        <dbReference type="Proteomes" id="UP000614811"/>
    </source>
</evidence>
<keyword evidence="1" id="KW-1133">Transmembrane helix</keyword>
<sequence length="63" mass="7061">MFIRAITSLIITITTGAIEVFRLADIAPEILYLVFVIGLASSLFYLLPSRHLEARLEPKSLRS</sequence>
<comment type="caution">
    <text evidence="2">The sequence shown here is derived from an EMBL/GenBank/DDBJ whole genome shotgun (WGS) entry which is preliminary data.</text>
</comment>
<keyword evidence="3" id="KW-1185">Reference proteome</keyword>
<gene>
    <name evidence="2" type="ORF">GCM10008090_23740</name>
</gene>
<protein>
    <submittedName>
        <fullName evidence="2">Uncharacterized protein</fullName>
    </submittedName>
</protein>
<dbReference type="EMBL" id="BMXA01000004">
    <property type="protein sequence ID" value="GHA13272.1"/>
    <property type="molecule type" value="Genomic_DNA"/>
</dbReference>